<dbReference type="GO" id="GO:0042742">
    <property type="term" value="P:defense response to bacterium"/>
    <property type="evidence" value="ECO:0007669"/>
    <property type="project" value="UniProtKB-KW"/>
</dbReference>
<dbReference type="STRING" id="658196.A0A397TFN8"/>
<comment type="caution">
    <text evidence="4">The sequence shown here is derived from an EMBL/GenBank/DDBJ whole genome shotgun (WGS) entry which is preliminary data.</text>
</comment>
<dbReference type="SUPFAM" id="SSF53955">
    <property type="entry name" value="Lysozyme-like"/>
    <property type="match status" value="1"/>
</dbReference>
<keyword evidence="2" id="KW-0081">Bacteriolytic enzyme</keyword>
<gene>
    <name evidence="4" type="ORF">C1645_857213</name>
</gene>
<organism evidence="4 5">
    <name type="scientific">Glomus cerebriforme</name>
    <dbReference type="NCBI Taxonomy" id="658196"/>
    <lineage>
        <taxon>Eukaryota</taxon>
        <taxon>Fungi</taxon>
        <taxon>Fungi incertae sedis</taxon>
        <taxon>Mucoromycota</taxon>
        <taxon>Glomeromycotina</taxon>
        <taxon>Glomeromycetes</taxon>
        <taxon>Glomerales</taxon>
        <taxon>Glomeraceae</taxon>
        <taxon>Glomus</taxon>
    </lineage>
</organism>
<dbReference type="OrthoDB" id="5358886at2759"/>
<dbReference type="InterPro" id="IPR023346">
    <property type="entry name" value="Lysozyme-like_dom_sf"/>
</dbReference>
<dbReference type="GO" id="GO:0009253">
    <property type="term" value="P:peptidoglycan catabolic process"/>
    <property type="evidence" value="ECO:0007669"/>
    <property type="project" value="InterPro"/>
</dbReference>
<dbReference type="EMBL" id="QKYT01000040">
    <property type="protein sequence ID" value="RIA96722.1"/>
    <property type="molecule type" value="Genomic_DNA"/>
</dbReference>
<dbReference type="Proteomes" id="UP000265703">
    <property type="component" value="Unassembled WGS sequence"/>
</dbReference>
<dbReference type="InterPro" id="IPR051018">
    <property type="entry name" value="Bacteriophage_GH24"/>
</dbReference>
<protein>
    <submittedName>
        <fullName evidence="4">Glycoside Hydrolase Family 24 protein</fullName>
    </submittedName>
</protein>
<sequence length="130" mass="14635">VNQEGLKLIESFEGFRPNFYIDPVGIKTIGYGHACHVNKCSDIHPPITRAEGEALLKKDLVSYEKCVDSLTRVPLNSNQFSALTSFTFNLGCGSYQESTLRRKLNADDTKGALWNLKNGSMVVARYYRVW</sequence>
<proteinExistence type="predicted"/>
<evidence type="ECO:0000256" key="1">
    <source>
        <dbReference type="ARBA" id="ARBA00022529"/>
    </source>
</evidence>
<dbReference type="InterPro" id="IPR033907">
    <property type="entry name" value="Endolysin_autolysin"/>
</dbReference>
<dbReference type="InterPro" id="IPR023347">
    <property type="entry name" value="Lysozyme_dom_sf"/>
</dbReference>
<dbReference type="GO" id="GO:0016998">
    <property type="term" value="P:cell wall macromolecule catabolic process"/>
    <property type="evidence" value="ECO:0007669"/>
    <property type="project" value="InterPro"/>
</dbReference>
<dbReference type="PANTHER" id="PTHR38107">
    <property type="match status" value="1"/>
</dbReference>
<evidence type="ECO:0000313" key="4">
    <source>
        <dbReference type="EMBL" id="RIA96722.1"/>
    </source>
</evidence>
<keyword evidence="1" id="KW-0929">Antimicrobial</keyword>
<dbReference type="InterPro" id="IPR002196">
    <property type="entry name" value="Glyco_hydro_24"/>
</dbReference>
<dbReference type="CDD" id="cd00737">
    <property type="entry name" value="lyz_endolysin_autolysin"/>
    <property type="match status" value="1"/>
</dbReference>
<dbReference type="Pfam" id="PF00959">
    <property type="entry name" value="Phage_lysozyme"/>
    <property type="match status" value="1"/>
</dbReference>
<keyword evidence="5" id="KW-1185">Reference proteome</keyword>
<dbReference type="PANTHER" id="PTHR38107:SF3">
    <property type="entry name" value="LYSOZYME RRRD-RELATED"/>
    <property type="match status" value="1"/>
</dbReference>
<evidence type="ECO:0000313" key="5">
    <source>
        <dbReference type="Proteomes" id="UP000265703"/>
    </source>
</evidence>
<keyword evidence="3" id="KW-1035">Host cytoplasm</keyword>
<accession>A0A397TFN8</accession>
<name>A0A397TFN8_9GLOM</name>
<dbReference type="GO" id="GO:0031640">
    <property type="term" value="P:killing of cells of another organism"/>
    <property type="evidence" value="ECO:0007669"/>
    <property type="project" value="UniProtKB-KW"/>
</dbReference>
<dbReference type="Gene3D" id="1.10.530.40">
    <property type="match status" value="1"/>
</dbReference>
<evidence type="ECO:0000256" key="3">
    <source>
        <dbReference type="ARBA" id="ARBA00023200"/>
    </source>
</evidence>
<feature type="non-terminal residue" evidence="4">
    <location>
        <position position="1"/>
    </location>
</feature>
<evidence type="ECO:0000256" key="2">
    <source>
        <dbReference type="ARBA" id="ARBA00022638"/>
    </source>
</evidence>
<dbReference type="AlphaFoldDB" id="A0A397TFN8"/>
<keyword evidence="4" id="KW-0378">Hydrolase</keyword>
<dbReference type="GO" id="GO:0003796">
    <property type="term" value="F:lysozyme activity"/>
    <property type="evidence" value="ECO:0007669"/>
    <property type="project" value="InterPro"/>
</dbReference>
<reference evidence="4 5" key="1">
    <citation type="submission" date="2018-06" db="EMBL/GenBank/DDBJ databases">
        <title>Comparative genomics reveals the genomic features of Rhizophagus irregularis, R. cerebriforme, R. diaphanum and Gigaspora rosea, and their symbiotic lifestyle signature.</title>
        <authorList>
            <person name="Morin E."/>
            <person name="San Clemente H."/>
            <person name="Chen E.C.H."/>
            <person name="De La Providencia I."/>
            <person name="Hainaut M."/>
            <person name="Kuo A."/>
            <person name="Kohler A."/>
            <person name="Murat C."/>
            <person name="Tang N."/>
            <person name="Roy S."/>
            <person name="Loubradou J."/>
            <person name="Henrissat B."/>
            <person name="Grigoriev I.V."/>
            <person name="Corradi N."/>
            <person name="Roux C."/>
            <person name="Martin F.M."/>
        </authorList>
    </citation>
    <scope>NUCLEOTIDE SEQUENCE [LARGE SCALE GENOMIC DNA]</scope>
    <source>
        <strain evidence="4 5">DAOM 227022</strain>
    </source>
</reference>